<dbReference type="Proteomes" id="UP000033054">
    <property type="component" value="Chromosome"/>
</dbReference>
<dbReference type="OrthoDB" id="964172at2"/>
<keyword evidence="1" id="KW-0732">Signal</keyword>
<dbReference type="HOGENOM" id="CLU_990113_0_0_10"/>
<evidence type="ECO:0000313" key="2">
    <source>
        <dbReference type="EMBL" id="AKD54899.1"/>
    </source>
</evidence>
<dbReference type="RefSeq" id="WP_046573378.1">
    <property type="nucleotide sequence ID" value="NZ_CP010429.1"/>
</dbReference>
<accession>A0A0E3ZV87</accession>
<name>A0A0E3ZV87_9BACT</name>
<dbReference type="Gene3D" id="2.180.10.10">
    <property type="entry name" value="RHS repeat-associated core"/>
    <property type="match status" value="1"/>
</dbReference>
<protein>
    <recommendedName>
        <fullName evidence="4">YD repeat-containing protein</fullName>
    </recommendedName>
</protein>
<dbReference type="KEGG" id="srd:SD10_08300"/>
<keyword evidence="3" id="KW-1185">Reference proteome</keyword>
<organism evidence="2 3">
    <name type="scientific">Spirosoma radiotolerans</name>
    <dbReference type="NCBI Taxonomy" id="1379870"/>
    <lineage>
        <taxon>Bacteria</taxon>
        <taxon>Pseudomonadati</taxon>
        <taxon>Bacteroidota</taxon>
        <taxon>Cytophagia</taxon>
        <taxon>Cytophagales</taxon>
        <taxon>Cytophagaceae</taxon>
        <taxon>Spirosoma</taxon>
    </lineage>
</organism>
<dbReference type="PROSITE" id="PS51257">
    <property type="entry name" value="PROKAR_LIPOPROTEIN"/>
    <property type="match status" value="1"/>
</dbReference>
<feature type="signal peptide" evidence="1">
    <location>
        <begin position="1"/>
        <end position="25"/>
    </location>
</feature>
<evidence type="ECO:0008006" key="4">
    <source>
        <dbReference type="Google" id="ProtNLM"/>
    </source>
</evidence>
<feature type="chain" id="PRO_5002417318" description="YD repeat-containing protein" evidence="1">
    <location>
        <begin position="26"/>
        <end position="255"/>
    </location>
</feature>
<proteinExistence type="predicted"/>
<dbReference type="PATRIC" id="fig|1379870.5.peg.1811"/>
<sequence length="255" mass="29301">MNKLCYCWAWLSSLLLILLGCEQQAPVSSPINQFRLIKRIDSSATSLATTRYFYNSDNRLIQTQTQTLSYTGSNLIQTTAYRYDEQNRLIVIESQQGLALNKRVFTYNEQGDMVLSTDSSGFSNAIPIYTAQQQHAYRYDSHHLPYQETLTPLGTNPLQTYQYQYTYQQGNVSQVSITLPNGSTSQTTYQYDDKPNLWYGQWGSGVMPAVFSHNNVIFDHEQLSYTPQGLISQRETIYPTNRKLGSKISFIYETY</sequence>
<dbReference type="AlphaFoldDB" id="A0A0E3ZV87"/>
<evidence type="ECO:0000313" key="3">
    <source>
        <dbReference type="Proteomes" id="UP000033054"/>
    </source>
</evidence>
<dbReference type="EMBL" id="CP010429">
    <property type="protein sequence ID" value="AKD54899.1"/>
    <property type="molecule type" value="Genomic_DNA"/>
</dbReference>
<evidence type="ECO:0000256" key="1">
    <source>
        <dbReference type="SAM" id="SignalP"/>
    </source>
</evidence>
<gene>
    <name evidence="2" type="ORF">SD10_08300</name>
</gene>
<reference evidence="2 3" key="1">
    <citation type="journal article" date="2014" name="Curr. Microbiol.">
        <title>Spirosoma radiotolerans sp. nov., a gamma-radiation-resistant bacterium isolated from gamma ray-irradiated soil.</title>
        <authorList>
            <person name="Lee J.J."/>
            <person name="Srinivasan S."/>
            <person name="Lim S."/>
            <person name="Joe M."/>
            <person name="Im S."/>
            <person name="Bae S.I."/>
            <person name="Park K.R."/>
            <person name="Han J.H."/>
            <person name="Park S.H."/>
            <person name="Joo B.M."/>
            <person name="Park S.J."/>
            <person name="Kim M.K."/>
        </authorList>
    </citation>
    <scope>NUCLEOTIDE SEQUENCE [LARGE SCALE GENOMIC DNA]</scope>
    <source>
        <strain evidence="2 3">DG5A</strain>
    </source>
</reference>